<dbReference type="InterPro" id="IPR036875">
    <property type="entry name" value="Znf_CCHC_sf"/>
</dbReference>
<dbReference type="PROSITE" id="PS50158">
    <property type="entry name" value="ZF_CCHC"/>
    <property type="match status" value="1"/>
</dbReference>
<evidence type="ECO:0000259" key="3">
    <source>
        <dbReference type="PROSITE" id="PS50158"/>
    </source>
</evidence>
<dbReference type="GO" id="GO:0008270">
    <property type="term" value="F:zinc ion binding"/>
    <property type="evidence" value="ECO:0007669"/>
    <property type="project" value="UniProtKB-KW"/>
</dbReference>
<dbReference type="EMBL" id="BKCJ010233844">
    <property type="protein sequence ID" value="GEZ03201.1"/>
    <property type="molecule type" value="Genomic_DNA"/>
</dbReference>
<name>A0A699I2M8_TANCI</name>
<dbReference type="InterPro" id="IPR013103">
    <property type="entry name" value="RVT_2"/>
</dbReference>
<dbReference type="GO" id="GO:0003676">
    <property type="term" value="F:nucleic acid binding"/>
    <property type="evidence" value="ECO:0007669"/>
    <property type="project" value="InterPro"/>
</dbReference>
<dbReference type="AlphaFoldDB" id="A0A699I2M8"/>
<dbReference type="SMART" id="SM00343">
    <property type="entry name" value="ZnF_C2HC"/>
    <property type="match status" value="1"/>
</dbReference>
<keyword evidence="1" id="KW-0863">Zinc-finger</keyword>
<accession>A0A699I2M8</accession>
<dbReference type="Pfam" id="PF14223">
    <property type="entry name" value="Retrotran_gag_2"/>
    <property type="match status" value="1"/>
</dbReference>
<dbReference type="InterPro" id="IPR001878">
    <property type="entry name" value="Znf_CCHC"/>
</dbReference>
<sequence>MLLMALPNEHLMTFSQYKDAKSLFAAIGTRFGGNEATKKTQKTHLKQMYENFSAPSTKSLDSIFNRLQKIISQLTVLGEFISQEDLNLKFLRSLSFKWNTHVVFWRNKPDLDTMSIDDFYNNFKIVKQEVKETASLNSSSQNMAFVSFPSTNNTNEVHTAYGVSTANTQSSTASTQVSTASTQTSIANLSDATIYAFLANQSNGGKKITINGSDTVDFDKSKMECYNCHKMGHFARECRGPRNQDSRNMYQDSSRRTVHVEETPSKAMVAIDGFGFDWSYMCLEVQTLMILQISDDAGSPTSGDAGKKHDEMPGLETIETYDDYEEEADFNNLESSIHVSPTPTTIIYKNHPLKQGCTQEEGIDYDDVFALVARIECVKFERLMKDKFQMSSMGELTLFLGLQVKQKEDGIFISQDKYVAEVLRKFNFSDVKSASTPMDTEKTLVKDANGDDVDVHLYRSMIGSLMYLTTSRPDIMYAQYKKRIFWGTHTFVSKYLAIQAEEGKGLGHPSEPQPPPSTTQPTNEEPIPNDDRVERAATTAASLDAEQASGNINMTQSTSNDPPLSRGHTLGSREDSIKLVKKLMETCTNLSERVLALEESKTAQDLVITRLKLRVKKLVSAQGESHIQEYQPEDQLGVFSAAEVLADAARKNVQTYTKRRGVSTGSGGISSVSRLFSNAEESVSTGGASMPVSIAGMVQEVNINIPSPVVVNDKGKGKMKKNYFAAQKAEAKRNKPMTQAQQRAYMSNYIKNIGSYTLNQLRKLSFDEIKKLFETTMKRVNTFVPIETKVKGRASELAAGSSQETITNSVEVKSSKRDAKAEHNYKGSKRKKTNEASRSVREQPNEEENELSQEDLQQMMMVVPVEEVYVEALQVKYPSIDWEVYTEEYRKDDLVMLWSLVKERFSSTKPTDDKERTLWVKLKRLFKPDTDDTLWKL</sequence>
<dbReference type="SUPFAM" id="SSF57756">
    <property type="entry name" value="Retrovirus zinc finger-like domains"/>
    <property type="match status" value="1"/>
</dbReference>
<dbReference type="Pfam" id="PF00098">
    <property type="entry name" value="zf-CCHC"/>
    <property type="match status" value="1"/>
</dbReference>
<feature type="region of interest" description="Disordered" evidence="2">
    <location>
        <begin position="543"/>
        <end position="571"/>
    </location>
</feature>
<feature type="region of interest" description="Disordered" evidence="2">
    <location>
        <begin position="808"/>
        <end position="853"/>
    </location>
</feature>
<proteinExistence type="predicted"/>
<feature type="region of interest" description="Disordered" evidence="2">
    <location>
        <begin position="504"/>
        <end position="529"/>
    </location>
</feature>
<evidence type="ECO:0000256" key="1">
    <source>
        <dbReference type="PROSITE-ProRule" id="PRU00047"/>
    </source>
</evidence>
<feature type="compositionally biased region" description="Polar residues" evidence="2">
    <location>
        <begin position="548"/>
        <end position="562"/>
    </location>
</feature>
<evidence type="ECO:0000313" key="4">
    <source>
        <dbReference type="EMBL" id="GEZ03201.1"/>
    </source>
</evidence>
<gene>
    <name evidence="4" type="ORF">Tci_475174</name>
</gene>
<keyword evidence="1" id="KW-0862">Zinc</keyword>
<dbReference type="Gene3D" id="4.10.60.10">
    <property type="entry name" value="Zinc finger, CCHC-type"/>
    <property type="match status" value="1"/>
</dbReference>
<comment type="caution">
    <text evidence="4">The sequence shown here is derived from an EMBL/GenBank/DDBJ whole genome shotgun (WGS) entry which is preliminary data.</text>
</comment>
<protein>
    <submittedName>
        <fullName evidence="4">Ribonuclease H-like domain-containing protein</fullName>
    </submittedName>
</protein>
<dbReference type="Pfam" id="PF07727">
    <property type="entry name" value="RVT_2"/>
    <property type="match status" value="1"/>
</dbReference>
<reference evidence="4" key="1">
    <citation type="journal article" date="2019" name="Sci. Rep.">
        <title>Draft genome of Tanacetum cinerariifolium, the natural source of mosquito coil.</title>
        <authorList>
            <person name="Yamashiro T."/>
            <person name="Shiraishi A."/>
            <person name="Satake H."/>
            <person name="Nakayama K."/>
        </authorList>
    </citation>
    <scope>NUCLEOTIDE SEQUENCE</scope>
</reference>
<feature type="compositionally biased region" description="Basic and acidic residues" evidence="2">
    <location>
        <begin position="833"/>
        <end position="844"/>
    </location>
</feature>
<evidence type="ECO:0000256" key="2">
    <source>
        <dbReference type="SAM" id="MobiDB-lite"/>
    </source>
</evidence>
<feature type="compositionally biased region" description="Basic and acidic residues" evidence="2">
    <location>
        <begin position="813"/>
        <end position="825"/>
    </location>
</feature>
<feature type="domain" description="CCHC-type" evidence="3">
    <location>
        <begin position="225"/>
        <end position="239"/>
    </location>
</feature>
<keyword evidence="1" id="KW-0479">Metal-binding</keyword>
<organism evidence="4">
    <name type="scientific">Tanacetum cinerariifolium</name>
    <name type="common">Dalmatian daisy</name>
    <name type="synonym">Chrysanthemum cinerariifolium</name>
    <dbReference type="NCBI Taxonomy" id="118510"/>
    <lineage>
        <taxon>Eukaryota</taxon>
        <taxon>Viridiplantae</taxon>
        <taxon>Streptophyta</taxon>
        <taxon>Embryophyta</taxon>
        <taxon>Tracheophyta</taxon>
        <taxon>Spermatophyta</taxon>
        <taxon>Magnoliopsida</taxon>
        <taxon>eudicotyledons</taxon>
        <taxon>Gunneridae</taxon>
        <taxon>Pentapetalae</taxon>
        <taxon>asterids</taxon>
        <taxon>campanulids</taxon>
        <taxon>Asterales</taxon>
        <taxon>Asteraceae</taxon>
        <taxon>Asteroideae</taxon>
        <taxon>Anthemideae</taxon>
        <taxon>Anthemidinae</taxon>
        <taxon>Tanacetum</taxon>
    </lineage>
</organism>